<dbReference type="GO" id="GO:0006261">
    <property type="term" value="P:DNA-templated DNA replication"/>
    <property type="evidence" value="ECO:0007669"/>
    <property type="project" value="UniProtKB-UniRule"/>
</dbReference>
<dbReference type="Gene3D" id="1.10.150.700">
    <property type="entry name" value="PolC, middle finger domain"/>
    <property type="match status" value="1"/>
</dbReference>
<dbReference type="GO" id="GO:0003887">
    <property type="term" value="F:DNA-directed DNA polymerase activity"/>
    <property type="evidence" value="ECO:0007669"/>
    <property type="project" value="UniProtKB-UniRule"/>
</dbReference>
<accession>A0A8D5A5L9</accession>
<reference evidence="11" key="1">
    <citation type="submission" date="2019-05" db="EMBL/GenBank/DDBJ databases">
        <title>Complete genome sequencing of Dialister sp. strain 5BBH33.</title>
        <authorList>
            <person name="Sakamoto M."/>
            <person name="Murakami T."/>
            <person name="Mori H."/>
        </authorList>
    </citation>
    <scope>NUCLEOTIDE SEQUENCE [LARGE SCALE GENOMIC DNA]</scope>
    <source>
        <strain evidence="11">5BBH33</strain>
    </source>
</reference>
<keyword evidence="11" id="KW-1185">Reference proteome</keyword>
<dbReference type="InterPro" id="IPR004013">
    <property type="entry name" value="PHP_dom"/>
</dbReference>
<evidence type="ECO:0000256" key="5">
    <source>
        <dbReference type="ARBA" id="ARBA00022932"/>
    </source>
</evidence>
<dbReference type="GO" id="GO:0008408">
    <property type="term" value="F:3'-5' exonuclease activity"/>
    <property type="evidence" value="ECO:0007669"/>
    <property type="project" value="UniProtKB-UniRule"/>
</dbReference>
<dbReference type="NCBIfam" id="NF001688">
    <property type="entry name" value="PRK00448.1"/>
    <property type="match status" value="1"/>
</dbReference>
<comment type="catalytic activity">
    <reaction evidence="6 7">
        <text>DNA(n) + a 2'-deoxyribonucleoside 5'-triphosphate = DNA(n+1) + diphosphate</text>
        <dbReference type="Rhea" id="RHEA:22508"/>
        <dbReference type="Rhea" id="RHEA-COMP:17339"/>
        <dbReference type="Rhea" id="RHEA-COMP:17340"/>
        <dbReference type="ChEBI" id="CHEBI:33019"/>
        <dbReference type="ChEBI" id="CHEBI:61560"/>
        <dbReference type="ChEBI" id="CHEBI:173112"/>
        <dbReference type="EC" id="2.7.7.7"/>
    </reaction>
</comment>
<dbReference type="RefSeq" id="WP_143332347.1">
    <property type="nucleotide sequence ID" value="NZ_AP019697.1"/>
</dbReference>
<dbReference type="Gene3D" id="6.10.140.1510">
    <property type="match status" value="1"/>
</dbReference>
<evidence type="ECO:0000313" key="11">
    <source>
        <dbReference type="Proteomes" id="UP000320585"/>
    </source>
</evidence>
<dbReference type="InterPro" id="IPR003141">
    <property type="entry name" value="Pol/His_phosphatase_N"/>
</dbReference>
<dbReference type="Pfam" id="PF17657">
    <property type="entry name" value="DNA_pol3_finger"/>
    <property type="match status" value="1"/>
</dbReference>
<dbReference type="GO" id="GO:0005737">
    <property type="term" value="C:cytoplasm"/>
    <property type="evidence" value="ECO:0007669"/>
    <property type="project" value="UniProtKB-SubCell"/>
</dbReference>
<dbReference type="Proteomes" id="UP000320585">
    <property type="component" value="Chromosome"/>
</dbReference>
<dbReference type="GO" id="GO:0003677">
    <property type="term" value="F:DNA binding"/>
    <property type="evidence" value="ECO:0007669"/>
    <property type="project" value="UniProtKB-UniRule"/>
</dbReference>
<dbReference type="InterPro" id="IPR006308">
    <property type="entry name" value="Pol_III_a_PolC-type_gram_pos"/>
</dbReference>
<dbReference type="InterPro" id="IPR044923">
    <property type="entry name" value="PolC_middle_finger_sf"/>
</dbReference>
<dbReference type="InterPro" id="IPR016195">
    <property type="entry name" value="Pol/histidinol_Pase-like"/>
</dbReference>
<name>A0A8D5A5L9_9FIRM</name>
<dbReference type="Pfam" id="PF14579">
    <property type="entry name" value="HHH_6"/>
    <property type="match status" value="1"/>
</dbReference>
<organism evidence="10 11">
    <name type="scientific">Dialister hominis</name>
    <dbReference type="NCBI Taxonomy" id="2582419"/>
    <lineage>
        <taxon>Bacteria</taxon>
        <taxon>Bacillati</taxon>
        <taxon>Bacillota</taxon>
        <taxon>Negativicutes</taxon>
        <taxon>Veillonellales</taxon>
        <taxon>Veillonellaceae</taxon>
        <taxon>Dialister</taxon>
    </lineage>
</organism>
<gene>
    <name evidence="10" type="primary">polC_1</name>
    <name evidence="7" type="synonym">polC</name>
    <name evidence="10" type="ORF">Dia5BBH33_05900</name>
</gene>
<evidence type="ECO:0000256" key="7">
    <source>
        <dbReference type="HAMAP-Rule" id="MF_00356"/>
    </source>
</evidence>
<dbReference type="OrthoDB" id="9804290at2"/>
<dbReference type="CDD" id="cd04484">
    <property type="entry name" value="polC_OBF"/>
    <property type="match status" value="1"/>
</dbReference>
<evidence type="ECO:0000256" key="4">
    <source>
        <dbReference type="ARBA" id="ARBA00022839"/>
    </source>
</evidence>
<evidence type="ECO:0000256" key="1">
    <source>
        <dbReference type="ARBA" id="ARBA00022679"/>
    </source>
</evidence>
<comment type="subcellular location">
    <subcellularLocation>
        <location evidence="7">Cytoplasm</location>
    </subcellularLocation>
</comment>
<sequence length="1239" mass="138162">MGKYQLKSRKEGSVITLLEVDTECRAWYVKADDKDAAVKTLISMGESIRCLESIYVNGDDMTEDILSAFSAARKTSYPEEFMPESETDDFAPQGSYMPPEEMMPDDVPPPDEYGYEEAGAAPLSPLPSAEEIEAAASQSGREEASIADERPSEFAMPDILPDLASVLPKTAFVSSPKKNASGAVNGMYLGKKHITGNPVEIRTITDEADGVVFVGTVINCEMRELRSKKKLFLMSLADETNGISCKKFFDRPEEAGGLEELKAGMAVKVRGNVRFDKYSGGLVLELQQVEKGEIIKIDHEDDYPTPRVELHLHTKMSLDGLIDNEEIIKTAAKWHHPAVAITDHGVIQAFPKIQDLADKYKQKVIYGMEGYMIEDIPADPDTDRQQYNHIIILAKNVTGLRNLYRMVTLSHLKFYRKRPLIPKPILKELHEGLIYGSACVMGEFFRAVLTGKSDEELIEMAKFYDYLEVQPLGNNEFLINDDKFAEVNSEKDLQDLNRKVIEIGEKAGRPVCATSDAHYMFAEDQRNRDILLSNWEKPGKIESHPPVYIRTTQEMLDEFSYLPKEKALEIVVENTRRIADECEVLHPLAEEWKSYNPKISGADEKLVEMCYSNAKAIYGDPLPKEVQERLTLELTPIIKHGYGVLYYIAHKLVKHSNDRGYLVGSRGSVGSSFVATMSGITEVNPLPPHYVCPNCHWTHFYTDGSVGGGFDLPDKACPECGHPLNKNGHNIPFAVFLGFDGDKVPDIDLNFSSGDDQGVAHKYTEELFGRDNVFRAGTIAGIQDKTAYGFVKKYAENRGLTFNDIFIEKLSAGVAGVKRTTGQHPAGIMVCPRDMDIHNFTPLQYAANKKYLKDEEGNRIPGTITTHFDYHSISGRMLKLDILGHDDPKVIRMLQDITGIDPLKIPFDDKKTLSLFSSTEALGLTPQQLGAVIGNKGITVGALGLPEYGTPFVRGMLEDTRPKNFSELVRISGFSHGTDVWLNNAQDLIRSGTVKLEEAISTRDDVMNYLIEHGVRPLTAFKVMENVRKGKGLEKGGFNNKAELDAAHVPQWFIDSCLKIGYLFPRAHAVAYVMMAFRIAWFKVYQPLAYYAAYFTIRAEGSFNAPVILKGLESQKAELARIAALEHSTAVEKGNATVIEVAAEMYLRGMEFLPIDLDRSDASEFKMVDGKLLPPFNCIPALGDAVAKEIVRARGEHLFTSKEDLKKRGKVSQSIIDTMDSMGILKNMPDEEQISLFSF</sequence>
<dbReference type="InterPro" id="IPR012340">
    <property type="entry name" value="NA-bd_OB-fold"/>
</dbReference>
<dbReference type="Gene3D" id="3.20.20.140">
    <property type="entry name" value="Metal-dependent hydrolases"/>
    <property type="match status" value="1"/>
</dbReference>
<dbReference type="InterPro" id="IPR011708">
    <property type="entry name" value="DNA_pol3_alpha_NTPase_dom"/>
</dbReference>
<evidence type="ECO:0000256" key="8">
    <source>
        <dbReference type="SAM" id="MobiDB-lite"/>
    </source>
</evidence>
<feature type="region of interest" description="Disordered" evidence="8">
    <location>
        <begin position="79"/>
        <end position="125"/>
    </location>
</feature>
<dbReference type="InterPro" id="IPR040982">
    <property type="entry name" value="DNA_pol3_finger"/>
</dbReference>
<feature type="domain" description="Polymerase/histidinol phosphatase N-terminal" evidence="9">
    <location>
        <begin position="308"/>
        <end position="374"/>
    </location>
</feature>
<evidence type="ECO:0000259" key="9">
    <source>
        <dbReference type="SMART" id="SM00481"/>
    </source>
</evidence>
<keyword evidence="2 7" id="KW-0548">Nucleotidyltransferase</keyword>
<keyword evidence="1 7" id="KW-0808">Transferase</keyword>
<dbReference type="EMBL" id="AP019697">
    <property type="protein sequence ID" value="BBK24655.1"/>
    <property type="molecule type" value="Genomic_DNA"/>
</dbReference>
<dbReference type="GeneID" id="92715807"/>
<dbReference type="InterPro" id="IPR029460">
    <property type="entry name" value="DNAPol_HHH"/>
</dbReference>
<comment type="similarity">
    <text evidence="7">Belongs to the DNA polymerase type-C family. PolC subfamily.</text>
</comment>
<dbReference type="CDD" id="cd00350">
    <property type="entry name" value="rubredoxin_like"/>
    <property type="match status" value="1"/>
</dbReference>
<comment type="function">
    <text evidence="7">Required for replicative DNA synthesis. This DNA polymerase also exhibits 3' to 5' exonuclease activity.</text>
</comment>
<evidence type="ECO:0000256" key="3">
    <source>
        <dbReference type="ARBA" id="ARBA00022705"/>
    </source>
</evidence>
<protein>
    <recommendedName>
        <fullName evidence="7">DNA polymerase III PolC-type</fullName>
        <shortName evidence="7">PolIII</shortName>
        <ecNumber evidence="7">2.7.7.7</ecNumber>
    </recommendedName>
</protein>
<dbReference type="HAMAP" id="MF_00356">
    <property type="entry name" value="DNApol_PolC"/>
    <property type="match status" value="1"/>
</dbReference>
<dbReference type="PANTHER" id="PTHR32294">
    <property type="entry name" value="DNA POLYMERASE III SUBUNIT ALPHA"/>
    <property type="match status" value="1"/>
</dbReference>
<keyword evidence="7" id="KW-0963">Cytoplasm</keyword>
<keyword evidence="3 7" id="KW-0235">DNA replication</keyword>
<dbReference type="AlphaFoldDB" id="A0A8D5A5L9"/>
<keyword evidence="7" id="KW-0540">Nuclease</keyword>
<dbReference type="NCBIfam" id="TIGR01405">
    <property type="entry name" value="polC_Gram_pos"/>
    <property type="match status" value="1"/>
</dbReference>
<dbReference type="InterPro" id="IPR004805">
    <property type="entry name" value="DnaE2/DnaE/PolC"/>
</dbReference>
<keyword evidence="5 7" id="KW-0239">DNA-directed DNA polymerase</keyword>
<evidence type="ECO:0000313" key="10">
    <source>
        <dbReference type="EMBL" id="BBK24655.1"/>
    </source>
</evidence>
<dbReference type="Gene3D" id="3.30.1900.20">
    <property type="match status" value="1"/>
</dbReference>
<evidence type="ECO:0000256" key="2">
    <source>
        <dbReference type="ARBA" id="ARBA00022695"/>
    </source>
</evidence>
<evidence type="ECO:0000256" key="6">
    <source>
        <dbReference type="ARBA" id="ARBA00049244"/>
    </source>
</evidence>
<dbReference type="SUPFAM" id="SSF89550">
    <property type="entry name" value="PHP domain-like"/>
    <property type="match status" value="1"/>
</dbReference>
<dbReference type="Pfam" id="PF02811">
    <property type="entry name" value="PHP"/>
    <property type="match status" value="1"/>
</dbReference>
<dbReference type="SMART" id="SM00481">
    <property type="entry name" value="POLIIIAc"/>
    <property type="match status" value="1"/>
</dbReference>
<dbReference type="Gene3D" id="1.10.150.870">
    <property type="match status" value="1"/>
</dbReference>
<dbReference type="Gene3D" id="2.40.50.140">
    <property type="entry name" value="Nucleic acid-binding proteins"/>
    <property type="match status" value="1"/>
</dbReference>
<keyword evidence="4 7" id="KW-0269">Exonuclease</keyword>
<keyword evidence="7" id="KW-0378">Hydrolase</keyword>
<feature type="compositionally biased region" description="Low complexity" evidence="8">
    <location>
        <begin position="116"/>
        <end position="125"/>
    </location>
</feature>
<proteinExistence type="inferred from homology"/>
<dbReference type="KEGG" id="dho:Dia5BBH33_05900"/>
<dbReference type="CDD" id="cd07435">
    <property type="entry name" value="PHP_PolIIIA_POLC"/>
    <property type="match status" value="1"/>
</dbReference>
<dbReference type="EC" id="2.7.7.7" evidence="7"/>
<dbReference type="PANTHER" id="PTHR32294:SF5">
    <property type="entry name" value="DNA POLYMERASE III POLC-TYPE"/>
    <property type="match status" value="1"/>
</dbReference>
<dbReference type="Pfam" id="PF07733">
    <property type="entry name" value="DNA_pol3_alpha"/>
    <property type="match status" value="1"/>
</dbReference>